<dbReference type="Pfam" id="PF13560">
    <property type="entry name" value="HTH_31"/>
    <property type="match status" value="1"/>
</dbReference>
<dbReference type="SMART" id="SM00530">
    <property type="entry name" value="HTH_XRE"/>
    <property type="match status" value="1"/>
</dbReference>
<dbReference type="AlphaFoldDB" id="A0A7W9PF32"/>
<dbReference type="CDD" id="cd00093">
    <property type="entry name" value="HTH_XRE"/>
    <property type="match status" value="1"/>
</dbReference>
<dbReference type="InterPro" id="IPR001387">
    <property type="entry name" value="Cro/C1-type_HTH"/>
</dbReference>
<organism evidence="2 3">
    <name type="scientific">Nocardia transvalensis</name>
    <dbReference type="NCBI Taxonomy" id="37333"/>
    <lineage>
        <taxon>Bacteria</taxon>
        <taxon>Bacillati</taxon>
        <taxon>Actinomycetota</taxon>
        <taxon>Actinomycetes</taxon>
        <taxon>Mycobacteriales</taxon>
        <taxon>Nocardiaceae</taxon>
        <taxon>Nocardia</taxon>
    </lineage>
</organism>
<dbReference type="Pfam" id="PF17765">
    <property type="entry name" value="MLTR_LBD"/>
    <property type="match status" value="1"/>
</dbReference>
<gene>
    <name evidence="2" type="ORF">BJY24_003752</name>
</gene>
<evidence type="ECO:0000259" key="1">
    <source>
        <dbReference type="PROSITE" id="PS50943"/>
    </source>
</evidence>
<sequence>MTSTAASPVGALLREWRQRRRLSQLDLALAADTSARHLSYVETGRSRPSHTMVLRLCETLDVPLRERNTLLVAAGYAPEYRESSLDDAELAAARTALDTMLAAHEPFPAVVVDRYWNLVTGNRAMGVLMNGIPKHLLEPEANVYRLVLHPEGLSAHLANGRQVRELFLERLIRQSTATGDSTLRHLYEEVLAYPEPPEDPEPTAAQPTPFQVPLRIRTPMGELSMFSTMATFGAPADITLSELAIELFYPLDEFTAAALRTLGAEY</sequence>
<dbReference type="PROSITE" id="PS50943">
    <property type="entry name" value="HTH_CROC1"/>
    <property type="match status" value="1"/>
</dbReference>
<protein>
    <submittedName>
        <fullName evidence="2">Transcriptional regulator with XRE-family HTH domain</fullName>
    </submittedName>
</protein>
<dbReference type="InterPro" id="IPR041413">
    <property type="entry name" value="MLTR_LBD"/>
</dbReference>
<accession>A0A7W9PF32</accession>
<evidence type="ECO:0000313" key="3">
    <source>
        <dbReference type="Proteomes" id="UP000540412"/>
    </source>
</evidence>
<dbReference type="GO" id="GO:0003677">
    <property type="term" value="F:DNA binding"/>
    <property type="evidence" value="ECO:0007669"/>
    <property type="project" value="InterPro"/>
</dbReference>
<dbReference type="Proteomes" id="UP000540412">
    <property type="component" value="Unassembled WGS sequence"/>
</dbReference>
<dbReference type="SUPFAM" id="SSF47413">
    <property type="entry name" value="lambda repressor-like DNA-binding domains"/>
    <property type="match status" value="1"/>
</dbReference>
<dbReference type="Gene3D" id="1.10.260.40">
    <property type="entry name" value="lambda repressor-like DNA-binding domains"/>
    <property type="match status" value="1"/>
</dbReference>
<dbReference type="InterPro" id="IPR010982">
    <property type="entry name" value="Lambda_DNA-bd_dom_sf"/>
</dbReference>
<dbReference type="EMBL" id="JACHIT010000001">
    <property type="protein sequence ID" value="MBB5914885.1"/>
    <property type="molecule type" value="Genomic_DNA"/>
</dbReference>
<dbReference type="PANTHER" id="PTHR35010">
    <property type="entry name" value="BLL4672 PROTEIN-RELATED"/>
    <property type="match status" value="1"/>
</dbReference>
<reference evidence="2 3" key="1">
    <citation type="submission" date="2020-08" db="EMBL/GenBank/DDBJ databases">
        <title>Sequencing the genomes of 1000 actinobacteria strains.</title>
        <authorList>
            <person name="Klenk H.-P."/>
        </authorList>
    </citation>
    <scope>NUCLEOTIDE SEQUENCE [LARGE SCALE GENOMIC DNA]</scope>
    <source>
        <strain evidence="2 3">DSM 43582</strain>
    </source>
</reference>
<proteinExistence type="predicted"/>
<name>A0A7W9PF32_9NOCA</name>
<feature type="domain" description="HTH cro/C1-type" evidence="1">
    <location>
        <begin position="13"/>
        <end position="67"/>
    </location>
</feature>
<evidence type="ECO:0000313" key="2">
    <source>
        <dbReference type="EMBL" id="MBB5914885.1"/>
    </source>
</evidence>
<comment type="caution">
    <text evidence="2">The sequence shown here is derived from an EMBL/GenBank/DDBJ whole genome shotgun (WGS) entry which is preliminary data.</text>
</comment>
<dbReference type="RefSeq" id="WP_040746402.1">
    <property type="nucleotide sequence ID" value="NZ_JACHIT010000001.1"/>
</dbReference>
<dbReference type="PANTHER" id="PTHR35010:SF4">
    <property type="entry name" value="BLL5781 PROTEIN"/>
    <property type="match status" value="1"/>
</dbReference>
<dbReference type="Gene3D" id="3.30.450.180">
    <property type="match status" value="1"/>
</dbReference>
<keyword evidence="3" id="KW-1185">Reference proteome</keyword>